<reference evidence="3 4" key="1">
    <citation type="submission" date="2015-08" db="EMBL/GenBank/DDBJ databases">
        <title>Next Generation Sequencing and Analysis of the Genome of Puccinia sorghi L Schw, the Causal Agent of Maize Common Rust.</title>
        <authorList>
            <person name="Rochi L."/>
            <person name="Burguener G."/>
            <person name="Darino M."/>
            <person name="Turjanski A."/>
            <person name="Kreff E."/>
            <person name="Dieguez M.J."/>
            <person name="Sacco F."/>
        </authorList>
    </citation>
    <scope>NUCLEOTIDE SEQUENCE [LARGE SCALE GENOMIC DNA]</scope>
    <source>
        <strain evidence="3 4">RO10H11247</strain>
    </source>
</reference>
<feature type="compositionally biased region" description="Low complexity" evidence="1">
    <location>
        <begin position="91"/>
        <end position="103"/>
    </location>
</feature>
<feature type="compositionally biased region" description="Basic and acidic residues" evidence="1">
    <location>
        <begin position="1"/>
        <end position="15"/>
    </location>
</feature>
<feature type="compositionally biased region" description="Polar residues" evidence="1">
    <location>
        <begin position="269"/>
        <end position="281"/>
    </location>
</feature>
<comment type="caution">
    <text evidence="3">The sequence shown here is derived from an EMBL/GenBank/DDBJ whole genome shotgun (WGS) entry which is preliminary data.</text>
</comment>
<feature type="domain" description="DUF3835" evidence="2">
    <location>
        <begin position="403"/>
        <end position="481"/>
    </location>
</feature>
<sequence>MATMAEKHHAKEHSSIRPIRIPRPTPAQSSKEHGASDPSSEPHSNLPAGWSLNERDEILNEEGLVMMDIQEELPAEQPALASNTSTDPVRSSTSPSGGTIPGSMHDEATGTSPHQLPAHISSILDQLELEEELEAKLISTEGAQPSQSDDKAYARNFITPGELGQEVDHALNLGKKTGQFPSSQEDLKNWGKTGLDGLRNIFKTASSLSVPSTCQQVEQSTDDNPSASPAPPAPTSILSGPRLDKSTPLDGPGPAKPPQKKSVTFAPETYTNPPKSVSSSAILPDLPRPSPGIVLSDIVERPITQPTPPISTSSTQQFKPTKHEVNGKNAHLNPRLASLLPRSLQARPHSYSHPVLQHSESRQLVEQEDDESSGQDQHELDSDEIDDGSSTWSVDEDDAEGGSSWPPEDLDIQTALDLRQAALEYHTKRQGLGLGRGTGPLGGNRPPGSDDGSEWVPLDTRVQAPGVPRKSNGQSRFKTGRPLPPLDGTNPECLGDEKVVNGKLFGAAPILEGPAPTMGAAVHQLPGRSAEFTEVDDELTAEELELLKSRLEVLGMDEERRNAAEKAGSELMAWMEKARTGQVKLEDDDQSHLESETLPHHQAIITPAQQSISVDGPLRNEAPPVVKIAPKSRALKSRLTIPKNPSRISSAPSSPKRPSESSNFDSTVICPTIDQVSPETNFNGQTPLNNPSASTTTTKKLSRFKASKMLPNA</sequence>
<accession>A0A0L6V584</accession>
<protein>
    <recommendedName>
        <fullName evidence="2">DUF3835 domain-containing protein</fullName>
    </recommendedName>
</protein>
<feature type="region of interest" description="Disordered" evidence="1">
    <location>
        <begin position="1"/>
        <end position="115"/>
    </location>
</feature>
<feature type="region of interest" description="Disordered" evidence="1">
    <location>
        <begin position="135"/>
        <end position="154"/>
    </location>
</feature>
<proteinExistence type="predicted"/>
<feature type="compositionally biased region" description="Basic and acidic residues" evidence="1">
    <location>
        <begin position="590"/>
        <end position="599"/>
    </location>
</feature>
<evidence type="ECO:0000259" key="2">
    <source>
        <dbReference type="Pfam" id="PF12927"/>
    </source>
</evidence>
<feature type="region of interest" description="Disordered" evidence="1">
    <location>
        <begin position="427"/>
        <end position="494"/>
    </location>
</feature>
<evidence type="ECO:0000256" key="1">
    <source>
        <dbReference type="SAM" id="MobiDB-lite"/>
    </source>
</evidence>
<feature type="compositionally biased region" description="Polar residues" evidence="1">
    <location>
        <begin position="212"/>
        <end position="224"/>
    </location>
</feature>
<dbReference type="OrthoDB" id="2505177at2759"/>
<name>A0A0L6V584_9BASI</name>
<feature type="compositionally biased region" description="Gly residues" evidence="1">
    <location>
        <begin position="432"/>
        <end position="442"/>
    </location>
</feature>
<feature type="compositionally biased region" description="Polar residues" evidence="1">
    <location>
        <begin position="80"/>
        <end position="90"/>
    </location>
</feature>
<dbReference type="AlphaFoldDB" id="A0A0L6V584"/>
<organism evidence="3 4">
    <name type="scientific">Puccinia sorghi</name>
    <dbReference type="NCBI Taxonomy" id="27349"/>
    <lineage>
        <taxon>Eukaryota</taxon>
        <taxon>Fungi</taxon>
        <taxon>Dikarya</taxon>
        <taxon>Basidiomycota</taxon>
        <taxon>Pucciniomycotina</taxon>
        <taxon>Pucciniomycetes</taxon>
        <taxon>Pucciniales</taxon>
        <taxon>Pucciniaceae</taxon>
        <taxon>Puccinia</taxon>
    </lineage>
</organism>
<dbReference type="VEuPathDB" id="FungiDB:VP01_2560g1"/>
<feature type="region of interest" description="Disordered" evidence="1">
    <location>
        <begin position="581"/>
        <end position="601"/>
    </location>
</feature>
<feature type="region of interest" description="Disordered" evidence="1">
    <location>
        <begin position="174"/>
        <end position="193"/>
    </location>
</feature>
<dbReference type="STRING" id="27349.A0A0L6V584"/>
<dbReference type="Pfam" id="PF12927">
    <property type="entry name" value="DUF3835"/>
    <property type="match status" value="1"/>
</dbReference>
<evidence type="ECO:0000313" key="4">
    <source>
        <dbReference type="Proteomes" id="UP000037035"/>
    </source>
</evidence>
<dbReference type="EMBL" id="LAVV01007458">
    <property type="protein sequence ID" value="KNZ55859.1"/>
    <property type="molecule type" value="Genomic_DNA"/>
</dbReference>
<evidence type="ECO:0000313" key="3">
    <source>
        <dbReference type="EMBL" id="KNZ55859.1"/>
    </source>
</evidence>
<feature type="region of interest" description="Disordered" evidence="1">
    <location>
        <begin position="631"/>
        <end position="713"/>
    </location>
</feature>
<feature type="compositionally biased region" description="Polar residues" evidence="1">
    <location>
        <begin position="674"/>
        <end position="699"/>
    </location>
</feature>
<feature type="region of interest" description="Disordered" evidence="1">
    <location>
        <begin position="212"/>
        <end position="413"/>
    </location>
</feature>
<dbReference type="InterPro" id="IPR024325">
    <property type="entry name" value="DUF3835"/>
</dbReference>
<dbReference type="Proteomes" id="UP000037035">
    <property type="component" value="Unassembled WGS sequence"/>
</dbReference>
<gene>
    <name evidence="3" type="ORF">VP01_2560g1</name>
</gene>
<keyword evidence="4" id="KW-1185">Reference proteome</keyword>